<protein>
    <submittedName>
        <fullName evidence="1">Uncharacterized protein</fullName>
    </submittedName>
</protein>
<proteinExistence type="predicted"/>
<evidence type="ECO:0000313" key="1">
    <source>
        <dbReference type="EMBL" id="KAK6738598.1"/>
    </source>
</evidence>
<name>A0ABR1CJM3_NECAM</name>
<evidence type="ECO:0000313" key="2">
    <source>
        <dbReference type="Proteomes" id="UP001303046"/>
    </source>
</evidence>
<gene>
    <name evidence="1" type="primary">Necator_chrII.g8401</name>
    <name evidence="1" type="ORF">RB195_020607</name>
</gene>
<dbReference type="EMBL" id="JAVFWL010000002">
    <property type="protein sequence ID" value="KAK6738598.1"/>
    <property type="molecule type" value="Genomic_DNA"/>
</dbReference>
<keyword evidence="2" id="KW-1185">Reference proteome</keyword>
<reference evidence="1 2" key="1">
    <citation type="submission" date="2023-08" db="EMBL/GenBank/DDBJ databases">
        <title>A Necator americanus chromosomal reference genome.</title>
        <authorList>
            <person name="Ilik V."/>
            <person name="Petrzelkova K.J."/>
            <person name="Pardy F."/>
            <person name="Fuh T."/>
            <person name="Niatou-Singa F.S."/>
            <person name="Gouil Q."/>
            <person name="Baker L."/>
            <person name="Ritchie M.E."/>
            <person name="Jex A.R."/>
            <person name="Gazzola D."/>
            <person name="Li H."/>
            <person name="Toshio Fujiwara R."/>
            <person name="Zhan B."/>
            <person name="Aroian R.V."/>
            <person name="Pafco B."/>
            <person name="Schwarz E.M."/>
        </authorList>
    </citation>
    <scope>NUCLEOTIDE SEQUENCE [LARGE SCALE GENOMIC DNA]</scope>
    <source>
        <strain evidence="1 2">Aroian</strain>
        <tissue evidence="1">Whole animal</tissue>
    </source>
</reference>
<accession>A0ABR1CJM3</accession>
<dbReference type="Proteomes" id="UP001303046">
    <property type="component" value="Unassembled WGS sequence"/>
</dbReference>
<sequence length="119" mass="13600">MRRIFRDGALQNWRRIFLAAGLTRNRAWTSQRVPDPPGTVETRTQSLTLLSVKSCGLGYVVTRRSALFTKCFKEIYDAVPLRDEKSLNIQKYGQMEVLAVPTRSNRRTTVAQVTLLLTK</sequence>
<organism evidence="1 2">
    <name type="scientific">Necator americanus</name>
    <name type="common">Human hookworm</name>
    <dbReference type="NCBI Taxonomy" id="51031"/>
    <lineage>
        <taxon>Eukaryota</taxon>
        <taxon>Metazoa</taxon>
        <taxon>Ecdysozoa</taxon>
        <taxon>Nematoda</taxon>
        <taxon>Chromadorea</taxon>
        <taxon>Rhabditida</taxon>
        <taxon>Rhabditina</taxon>
        <taxon>Rhabditomorpha</taxon>
        <taxon>Strongyloidea</taxon>
        <taxon>Ancylostomatidae</taxon>
        <taxon>Bunostominae</taxon>
        <taxon>Necator</taxon>
    </lineage>
</organism>
<comment type="caution">
    <text evidence="1">The sequence shown here is derived from an EMBL/GenBank/DDBJ whole genome shotgun (WGS) entry which is preliminary data.</text>
</comment>